<proteinExistence type="predicted"/>
<keyword evidence="1" id="KW-0472">Membrane</keyword>
<organism evidence="2 3">
    <name type="scientific">Blepharisma stoltei</name>
    <dbReference type="NCBI Taxonomy" id="1481888"/>
    <lineage>
        <taxon>Eukaryota</taxon>
        <taxon>Sar</taxon>
        <taxon>Alveolata</taxon>
        <taxon>Ciliophora</taxon>
        <taxon>Postciliodesmatophora</taxon>
        <taxon>Heterotrichea</taxon>
        <taxon>Heterotrichida</taxon>
        <taxon>Blepharismidae</taxon>
        <taxon>Blepharisma</taxon>
    </lineage>
</organism>
<dbReference type="EMBL" id="CAJZBQ010000011">
    <property type="protein sequence ID" value="CAG9313546.1"/>
    <property type="molecule type" value="Genomic_DNA"/>
</dbReference>
<protein>
    <submittedName>
        <fullName evidence="2">Uncharacterized protein</fullName>
    </submittedName>
</protein>
<keyword evidence="1" id="KW-0812">Transmembrane</keyword>
<name>A0AAU9IIA9_9CILI</name>
<gene>
    <name evidence="2" type="ORF">BSTOLATCC_MIC9361</name>
</gene>
<reference evidence="2" key="1">
    <citation type="submission" date="2021-09" db="EMBL/GenBank/DDBJ databases">
        <authorList>
            <consortium name="AG Swart"/>
            <person name="Singh M."/>
            <person name="Singh A."/>
            <person name="Seah K."/>
            <person name="Emmerich C."/>
        </authorList>
    </citation>
    <scope>NUCLEOTIDE SEQUENCE</scope>
    <source>
        <strain evidence="2">ATCC30299</strain>
    </source>
</reference>
<evidence type="ECO:0000313" key="2">
    <source>
        <dbReference type="EMBL" id="CAG9313546.1"/>
    </source>
</evidence>
<sequence>MESQSKKLFKFYRDQQNKELSSKRLFFYRLNRWRFDPHDTPRMFKNNKRGQYTLLGGRWILAAYLTYRVTLHYILPANPH</sequence>
<evidence type="ECO:0000256" key="1">
    <source>
        <dbReference type="SAM" id="Phobius"/>
    </source>
</evidence>
<accession>A0AAU9IIA9</accession>
<evidence type="ECO:0000313" key="3">
    <source>
        <dbReference type="Proteomes" id="UP001162131"/>
    </source>
</evidence>
<keyword evidence="3" id="KW-1185">Reference proteome</keyword>
<dbReference type="Proteomes" id="UP001162131">
    <property type="component" value="Unassembled WGS sequence"/>
</dbReference>
<keyword evidence="1" id="KW-1133">Transmembrane helix</keyword>
<comment type="caution">
    <text evidence="2">The sequence shown here is derived from an EMBL/GenBank/DDBJ whole genome shotgun (WGS) entry which is preliminary data.</text>
</comment>
<feature type="transmembrane region" description="Helical" evidence="1">
    <location>
        <begin position="52"/>
        <end position="75"/>
    </location>
</feature>
<dbReference type="AlphaFoldDB" id="A0AAU9IIA9"/>